<feature type="region of interest" description="Disordered" evidence="1">
    <location>
        <begin position="75"/>
        <end position="96"/>
    </location>
</feature>
<name>A0AAD8XMU3_GLOAC</name>
<dbReference type="GeneID" id="85386918"/>
<evidence type="ECO:0000256" key="2">
    <source>
        <dbReference type="SAM" id="SignalP"/>
    </source>
</evidence>
<feature type="compositionally biased region" description="Basic residues" evidence="1">
    <location>
        <begin position="86"/>
        <end position="96"/>
    </location>
</feature>
<evidence type="ECO:0008006" key="5">
    <source>
        <dbReference type="Google" id="ProtNLM"/>
    </source>
</evidence>
<proteinExistence type="predicted"/>
<evidence type="ECO:0000256" key="1">
    <source>
        <dbReference type="SAM" id="MobiDB-lite"/>
    </source>
</evidence>
<keyword evidence="4" id="KW-1185">Reference proteome</keyword>
<dbReference type="Proteomes" id="UP001244207">
    <property type="component" value="Unassembled WGS sequence"/>
</dbReference>
<keyword evidence="2" id="KW-0732">Signal</keyword>
<dbReference type="EMBL" id="JAHMHS010000008">
    <property type="protein sequence ID" value="KAK1730199.1"/>
    <property type="molecule type" value="Genomic_DNA"/>
</dbReference>
<gene>
    <name evidence="3" type="ORF">BDZ83DRAFT_427180</name>
</gene>
<evidence type="ECO:0000313" key="3">
    <source>
        <dbReference type="EMBL" id="KAK1730199.1"/>
    </source>
</evidence>
<protein>
    <recommendedName>
        <fullName evidence="5">Secreted protein</fullName>
    </recommendedName>
</protein>
<dbReference type="AlphaFoldDB" id="A0AAD8XMU3"/>
<sequence>MRERNRPLSRVVVQPLSLLPLILSPPLAAACGRHRLCYGLSIHTTPSAFRLSVLADETSASSGVYDFHSVPLLPRAGPTLRETGSGHRRVSVHNAR</sequence>
<dbReference type="RefSeq" id="XP_060370254.1">
    <property type="nucleotide sequence ID" value="XM_060503019.1"/>
</dbReference>
<feature type="chain" id="PRO_5041920540" description="Secreted protein" evidence="2">
    <location>
        <begin position="31"/>
        <end position="96"/>
    </location>
</feature>
<evidence type="ECO:0000313" key="4">
    <source>
        <dbReference type="Proteomes" id="UP001244207"/>
    </source>
</evidence>
<dbReference type="PROSITE" id="PS51257">
    <property type="entry name" value="PROKAR_LIPOPROTEIN"/>
    <property type="match status" value="1"/>
</dbReference>
<reference evidence="3" key="1">
    <citation type="submission" date="2021-12" db="EMBL/GenBank/DDBJ databases">
        <title>Comparative genomics, transcriptomics and evolutionary studies reveal genomic signatures of adaptation to plant cell wall in hemibiotrophic fungi.</title>
        <authorList>
            <consortium name="DOE Joint Genome Institute"/>
            <person name="Baroncelli R."/>
            <person name="Diaz J.F."/>
            <person name="Benocci T."/>
            <person name="Peng M."/>
            <person name="Battaglia E."/>
            <person name="Haridas S."/>
            <person name="Andreopoulos W."/>
            <person name="Labutti K."/>
            <person name="Pangilinan J."/>
            <person name="Floch G.L."/>
            <person name="Makela M.R."/>
            <person name="Henrissat B."/>
            <person name="Grigoriev I.V."/>
            <person name="Crouch J.A."/>
            <person name="De Vries R.P."/>
            <person name="Sukno S.A."/>
            <person name="Thon M.R."/>
        </authorList>
    </citation>
    <scope>NUCLEOTIDE SEQUENCE</scope>
    <source>
        <strain evidence="3">CBS 112980</strain>
    </source>
</reference>
<comment type="caution">
    <text evidence="3">The sequence shown here is derived from an EMBL/GenBank/DDBJ whole genome shotgun (WGS) entry which is preliminary data.</text>
</comment>
<organism evidence="3 4">
    <name type="scientific">Glomerella acutata</name>
    <name type="common">Colletotrichum acutatum</name>
    <dbReference type="NCBI Taxonomy" id="27357"/>
    <lineage>
        <taxon>Eukaryota</taxon>
        <taxon>Fungi</taxon>
        <taxon>Dikarya</taxon>
        <taxon>Ascomycota</taxon>
        <taxon>Pezizomycotina</taxon>
        <taxon>Sordariomycetes</taxon>
        <taxon>Hypocreomycetidae</taxon>
        <taxon>Glomerellales</taxon>
        <taxon>Glomerellaceae</taxon>
        <taxon>Colletotrichum</taxon>
        <taxon>Colletotrichum acutatum species complex</taxon>
    </lineage>
</organism>
<feature type="signal peptide" evidence="2">
    <location>
        <begin position="1"/>
        <end position="30"/>
    </location>
</feature>
<accession>A0AAD8XMU3</accession>